<dbReference type="SUPFAM" id="SSF46565">
    <property type="entry name" value="Chaperone J-domain"/>
    <property type="match status" value="1"/>
</dbReference>
<dbReference type="Gene3D" id="1.10.287.110">
    <property type="entry name" value="DnaJ domain"/>
    <property type="match status" value="1"/>
</dbReference>
<feature type="domain" description="J" evidence="2">
    <location>
        <begin position="15"/>
        <end position="82"/>
    </location>
</feature>
<evidence type="ECO:0000313" key="3">
    <source>
        <dbReference type="EMBL" id="ACO69499.1"/>
    </source>
</evidence>
<dbReference type="InterPro" id="IPR001623">
    <property type="entry name" value="DnaJ_domain"/>
</dbReference>
<dbReference type="Pfam" id="PF00226">
    <property type="entry name" value="DnaJ"/>
    <property type="match status" value="1"/>
</dbReference>
<feature type="repeat" description="TPR" evidence="1">
    <location>
        <begin position="234"/>
        <end position="267"/>
    </location>
</feature>
<sequence>MADEIPEDGPLTLDQAYAVLEVSDEHKGNLDKVKMAYRKLCLRWHPDKNPPEKEKEAKQRFTRITAAYHTITTNNFDYQRWARSYEIPPMQTLEDVLKMALSGRDPFEIEAMLRARGDYRPAQNFGVDVNVPWTAGKAHDPTFDVEGPSGYRKTMSIEDTRRHMELMWDEGKVAGTSEDRPWERVGGVGFDSESAKRGPLVLGDGDDVGEILAGQAPGWRRDMRPGDAGAAAIAETINDIGVGLFNAKEYVKAFGAYTECVRLAPDKVAYLGNRAAAGLKCKGKERDVVADCERAVELQPDYVRGYVRMGQALLAIGDRGEHGDVPTLRRAKSMLKKALELDPSSAGAKKTLKEVGMSLMLHADSDDEDSD</sequence>
<keyword evidence="1" id="KW-0802">TPR repeat</keyword>
<dbReference type="AlphaFoldDB" id="C1FG77"/>
<name>C1FG77_MICCC</name>
<dbReference type="SMART" id="SM00271">
    <property type="entry name" value="DnaJ"/>
    <property type="match status" value="1"/>
</dbReference>
<dbReference type="CDD" id="cd06257">
    <property type="entry name" value="DnaJ"/>
    <property type="match status" value="1"/>
</dbReference>
<dbReference type="Gene3D" id="1.25.40.10">
    <property type="entry name" value="Tetratricopeptide repeat domain"/>
    <property type="match status" value="1"/>
</dbReference>
<dbReference type="eggNOG" id="KOG0553">
    <property type="taxonomic scope" value="Eukaryota"/>
</dbReference>
<dbReference type="PROSITE" id="PS50005">
    <property type="entry name" value="TPR"/>
    <property type="match status" value="1"/>
</dbReference>
<evidence type="ECO:0000256" key="1">
    <source>
        <dbReference type="PROSITE-ProRule" id="PRU00339"/>
    </source>
</evidence>
<dbReference type="Proteomes" id="UP000002009">
    <property type="component" value="Chromosome 8"/>
</dbReference>
<keyword evidence="4" id="KW-1185">Reference proteome</keyword>
<protein>
    <recommendedName>
        <fullName evidence="2">J domain-containing protein</fullName>
    </recommendedName>
</protein>
<dbReference type="InterPro" id="IPR052758">
    <property type="entry name" value="SRC_co-chaperone"/>
</dbReference>
<dbReference type="PROSITE" id="PS50076">
    <property type="entry name" value="DNAJ_2"/>
    <property type="match status" value="1"/>
</dbReference>
<proteinExistence type="predicted"/>
<dbReference type="SMART" id="SM00028">
    <property type="entry name" value="TPR"/>
    <property type="match status" value="3"/>
</dbReference>
<dbReference type="PANTHER" id="PTHR44200">
    <property type="entry name" value="DNAJ HOMOLOG SUBFAMILY C MEMBER 7"/>
    <property type="match status" value="1"/>
</dbReference>
<evidence type="ECO:0000313" key="4">
    <source>
        <dbReference type="Proteomes" id="UP000002009"/>
    </source>
</evidence>
<reference evidence="3 4" key="1">
    <citation type="journal article" date="2009" name="Science">
        <title>Green evolution and dynamic adaptations revealed by genomes of the marine picoeukaryotes Micromonas.</title>
        <authorList>
            <person name="Worden A.Z."/>
            <person name="Lee J.H."/>
            <person name="Mock T."/>
            <person name="Rouze P."/>
            <person name="Simmons M.P."/>
            <person name="Aerts A.L."/>
            <person name="Allen A.E."/>
            <person name="Cuvelier M.L."/>
            <person name="Derelle E."/>
            <person name="Everett M.V."/>
            <person name="Foulon E."/>
            <person name="Grimwood J."/>
            <person name="Gundlach H."/>
            <person name="Henrissat B."/>
            <person name="Napoli C."/>
            <person name="McDonald S.M."/>
            <person name="Parker M.S."/>
            <person name="Rombauts S."/>
            <person name="Salamov A."/>
            <person name="Von Dassow P."/>
            <person name="Badger J.H."/>
            <person name="Coutinho P.M."/>
            <person name="Demir E."/>
            <person name="Dubchak I."/>
            <person name="Gentemann C."/>
            <person name="Eikrem W."/>
            <person name="Gready J.E."/>
            <person name="John U."/>
            <person name="Lanier W."/>
            <person name="Lindquist E.A."/>
            <person name="Lucas S."/>
            <person name="Mayer K.F."/>
            <person name="Moreau H."/>
            <person name="Not F."/>
            <person name="Otillar R."/>
            <person name="Panaud O."/>
            <person name="Pangilinan J."/>
            <person name="Paulsen I."/>
            <person name="Piegu B."/>
            <person name="Poliakov A."/>
            <person name="Robbens S."/>
            <person name="Schmutz J."/>
            <person name="Toulza E."/>
            <person name="Wyss T."/>
            <person name="Zelensky A."/>
            <person name="Zhou K."/>
            <person name="Armbrust E.V."/>
            <person name="Bhattacharya D."/>
            <person name="Goodenough U.W."/>
            <person name="Van de Peer Y."/>
            <person name="Grigoriev I.V."/>
        </authorList>
    </citation>
    <scope>NUCLEOTIDE SEQUENCE [LARGE SCALE GENOMIC DNA]</scope>
    <source>
        <strain evidence="4">RCC299 / NOUM17</strain>
    </source>
</reference>
<dbReference type="EMBL" id="CP001575">
    <property type="protein sequence ID" value="ACO69499.1"/>
    <property type="molecule type" value="Genomic_DNA"/>
</dbReference>
<dbReference type="KEGG" id="mis:MICPUN_60765"/>
<dbReference type="InterPro" id="IPR011990">
    <property type="entry name" value="TPR-like_helical_dom_sf"/>
</dbReference>
<dbReference type="SUPFAM" id="SSF48452">
    <property type="entry name" value="TPR-like"/>
    <property type="match status" value="1"/>
</dbReference>
<organism evidence="3 4">
    <name type="scientific">Micromonas commoda (strain RCC299 / NOUM17 / CCMP2709)</name>
    <name type="common">Picoplanktonic green alga</name>
    <dbReference type="NCBI Taxonomy" id="296587"/>
    <lineage>
        <taxon>Eukaryota</taxon>
        <taxon>Viridiplantae</taxon>
        <taxon>Chlorophyta</taxon>
        <taxon>Mamiellophyceae</taxon>
        <taxon>Mamiellales</taxon>
        <taxon>Mamiellaceae</taxon>
        <taxon>Micromonas</taxon>
    </lineage>
</organism>
<dbReference type="GeneID" id="8245586"/>
<dbReference type="RefSeq" id="XP_002508241.1">
    <property type="nucleotide sequence ID" value="XM_002508195.1"/>
</dbReference>
<accession>C1FG77</accession>
<dbReference type="InterPro" id="IPR019734">
    <property type="entry name" value="TPR_rpt"/>
</dbReference>
<dbReference type="InParanoid" id="C1FG77"/>
<dbReference type="PANTHER" id="PTHR44200:SF1">
    <property type="entry name" value="DNAJ HOMOLOG SUBFAMILY C MEMBER 7"/>
    <property type="match status" value="1"/>
</dbReference>
<dbReference type="OrthoDB" id="550424at2759"/>
<dbReference type="STRING" id="296587.C1FG77"/>
<dbReference type="InterPro" id="IPR036869">
    <property type="entry name" value="J_dom_sf"/>
</dbReference>
<evidence type="ECO:0000259" key="2">
    <source>
        <dbReference type="PROSITE" id="PS50076"/>
    </source>
</evidence>
<dbReference type="OMA" id="PFEIEAM"/>
<gene>
    <name evidence="3" type="ORF">MICPUN_60765</name>
</gene>